<proteinExistence type="predicted"/>
<dbReference type="Proteomes" id="UP000325315">
    <property type="component" value="Unassembled WGS sequence"/>
</dbReference>
<evidence type="ECO:0000313" key="2">
    <source>
        <dbReference type="Proteomes" id="UP000325315"/>
    </source>
</evidence>
<dbReference type="EMBL" id="SMMG02000003">
    <property type="protein sequence ID" value="KAA3479876.1"/>
    <property type="molecule type" value="Genomic_DNA"/>
</dbReference>
<sequence>MEIICVNFLWQKGKINLSLLAKQGWRRLVSFPNSLLARTLKAKYYPDSDFMNARLGNIPSYTWKSICTNFLWQKCHGKRGIHLCEWRKLYELKENGGLGFRSLAKFNLSLFAKQGWRLINFPNSLLARTLKAKCYSDLDFLSARFGNIPPYTWKSIWVAKGILKKRLCWRVKTG</sequence>
<keyword evidence="1" id="KW-0695">RNA-directed DNA polymerase</keyword>
<gene>
    <name evidence="1" type="ORF">EPI10_020354</name>
</gene>
<evidence type="ECO:0000313" key="1">
    <source>
        <dbReference type="EMBL" id="KAA3479876.1"/>
    </source>
</evidence>
<comment type="caution">
    <text evidence="1">The sequence shown here is derived from an EMBL/GenBank/DDBJ whole genome shotgun (WGS) entry which is preliminary data.</text>
</comment>
<keyword evidence="1" id="KW-0548">Nucleotidyltransferase</keyword>
<keyword evidence="1" id="KW-0808">Transferase</keyword>
<dbReference type="AlphaFoldDB" id="A0A5B6WEZ8"/>
<accession>A0A5B6WEZ8</accession>
<name>A0A5B6WEZ8_9ROSI</name>
<reference evidence="2" key="1">
    <citation type="journal article" date="2019" name="Plant Biotechnol. J.">
        <title>Genome sequencing of the Australian wild diploid species Gossypium australe highlights disease resistance and delayed gland morphogenesis.</title>
        <authorList>
            <person name="Cai Y."/>
            <person name="Cai X."/>
            <person name="Wang Q."/>
            <person name="Wang P."/>
            <person name="Zhang Y."/>
            <person name="Cai C."/>
            <person name="Xu Y."/>
            <person name="Wang K."/>
            <person name="Zhou Z."/>
            <person name="Wang C."/>
            <person name="Geng S."/>
            <person name="Li B."/>
            <person name="Dong Q."/>
            <person name="Hou Y."/>
            <person name="Wang H."/>
            <person name="Ai P."/>
            <person name="Liu Z."/>
            <person name="Yi F."/>
            <person name="Sun M."/>
            <person name="An G."/>
            <person name="Cheng J."/>
            <person name="Zhang Y."/>
            <person name="Shi Q."/>
            <person name="Xie Y."/>
            <person name="Shi X."/>
            <person name="Chang Y."/>
            <person name="Huang F."/>
            <person name="Chen Y."/>
            <person name="Hong S."/>
            <person name="Mi L."/>
            <person name="Sun Q."/>
            <person name="Zhang L."/>
            <person name="Zhou B."/>
            <person name="Peng R."/>
            <person name="Zhang X."/>
            <person name="Liu F."/>
        </authorList>
    </citation>
    <scope>NUCLEOTIDE SEQUENCE [LARGE SCALE GENOMIC DNA]</scope>
    <source>
        <strain evidence="2">cv. PA1801</strain>
    </source>
</reference>
<organism evidence="1 2">
    <name type="scientific">Gossypium australe</name>
    <dbReference type="NCBI Taxonomy" id="47621"/>
    <lineage>
        <taxon>Eukaryota</taxon>
        <taxon>Viridiplantae</taxon>
        <taxon>Streptophyta</taxon>
        <taxon>Embryophyta</taxon>
        <taxon>Tracheophyta</taxon>
        <taxon>Spermatophyta</taxon>
        <taxon>Magnoliopsida</taxon>
        <taxon>eudicotyledons</taxon>
        <taxon>Gunneridae</taxon>
        <taxon>Pentapetalae</taxon>
        <taxon>rosids</taxon>
        <taxon>malvids</taxon>
        <taxon>Malvales</taxon>
        <taxon>Malvaceae</taxon>
        <taxon>Malvoideae</taxon>
        <taxon>Gossypium</taxon>
    </lineage>
</organism>
<dbReference type="GO" id="GO:0003964">
    <property type="term" value="F:RNA-directed DNA polymerase activity"/>
    <property type="evidence" value="ECO:0007669"/>
    <property type="project" value="UniProtKB-KW"/>
</dbReference>
<dbReference type="OrthoDB" id="998808at2759"/>
<protein>
    <submittedName>
        <fullName evidence="1">RNA-directed DNA polymerase reverse transcriptase family protein</fullName>
    </submittedName>
</protein>
<keyword evidence="2" id="KW-1185">Reference proteome</keyword>